<protein>
    <submittedName>
        <fullName evidence="1">Uncharacterized protein</fullName>
    </submittedName>
</protein>
<dbReference type="Proteomes" id="UP000186955">
    <property type="component" value="Unassembled WGS sequence"/>
</dbReference>
<evidence type="ECO:0000313" key="1">
    <source>
        <dbReference type="EMBL" id="OKO98098.1"/>
    </source>
</evidence>
<keyword evidence="2" id="KW-1185">Reference proteome</keyword>
<accession>A0A1Q5TD05</accession>
<sequence>MSDALKQVIEGLISMGPDSCSHCVGGGCIACNANTEESCCDGTYMTSQVESLRNIIENPTNQQSTLQAINRIKDVSSGATNEYSNAYTPTD</sequence>
<proteinExistence type="predicted"/>
<evidence type="ECO:0000313" key="2">
    <source>
        <dbReference type="Proteomes" id="UP000186955"/>
    </source>
</evidence>
<organism evidence="1 2">
    <name type="scientific">Penicillium subrubescens</name>
    <dbReference type="NCBI Taxonomy" id="1316194"/>
    <lineage>
        <taxon>Eukaryota</taxon>
        <taxon>Fungi</taxon>
        <taxon>Dikarya</taxon>
        <taxon>Ascomycota</taxon>
        <taxon>Pezizomycotina</taxon>
        <taxon>Eurotiomycetes</taxon>
        <taxon>Eurotiomycetidae</taxon>
        <taxon>Eurotiales</taxon>
        <taxon>Aspergillaceae</taxon>
        <taxon>Penicillium</taxon>
    </lineage>
</organism>
<dbReference type="EMBL" id="MNBE01000680">
    <property type="protein sequence ID" value="OKO98098.1"/>
    <property type="molecule type" value="Genomic_DNA"/>
</dbReference>
<gene>
    <name evidence="1" type="ORF">PENSUB_9534</name>
</gene>
<reference evidence="1 2" key="1">
    <citation type="submission" date="2016-10" db="EMBL/GenBank/DDBJ databases">
        <title>Genome sequence of the ascomycete fungus Penicillium subrubescens.</title>
        <authorList>
            <person name="De Vries R.P."/>
            <person name="Peng M."/>
            <person name="Dilokpimol A."/>
            <person name="Hilden K."/>
            <person name="Makela M.R."/>
            <person name="Grigoriev I."/>
            <person name="Riley R."/>
            <person name="Granchi Z."/>
        </authorList>
    </citation>
    <scope>NUCLEOTIDE SEQUENCE [LARGE SCALE GENOMIC DNA]</scope>
    <source>
        <strain evidence="1 2">CBS 132785</strain>
    </source>
</reference>
<name>A0A1Q5TD05_9EURO</name>
<dbReference type="AlphaFoldDB" id="A0A1Q5TD05"/>
<comment type="caution">
    <text evidence="1">The sequence shown here is derived from an EMBL/GenBank/DDBJ whole genome shotgun (WGS) entry which is preliminary data.</text>
</comment>